<keyword evidence="3" id="KW-1185">Reference proteome</keyword>
<dbReference type="EMBL" id="WPIN01000004">
    <property type="protein sequence ID" value="MVM30741.1"/>
    <property type="molecule type" value="Genomic_DNA"/>
</dbReference>
<dbReference type="AlphaFoldDB" id="A0A7K1SAE0"/>
<dbReference type="RefSeq" id="WP_157584984.1">
    <property type="nucleotide sequence ID" value="NZ_WPIN01000004.1"/>
</dbReference>
<evidence type="ECO:0000313" key="3">
    <source>
        <dbReference type="Proteomes" id="UP000436006"/>
    </source>
</evidence>
<reference evidence="2 3" key="1">
    <citation type="submission" date="2019-12" db="EMBL/GenBank/DDBJ databases">
        <title>Spirosoma sp. HMF4905 genome sequencing and assembly.</title>
        <authorList>
            <person name="Kang H."/>
            <person name="Cha I."/>
            <person name="Kim H."/>
            <person name="Joh K."/>
        </authorList>
    </citation>
    <scope>NUCLEOTIDE SEQUENCE [LARGE SCALE GENOMIC DNA]</scope>
    <source>
        <strain evidence="2 3">HMF4905</strain>
    </source>
</reference>
<protein>
    <submittedName>
        <fullName evidence="2">Uncharacterized protein</fullName>
    </submittedName>
</protein>
<keyword evidence="1" id="KW-1133">Transmembrane helix</keyword>
<keyword evidence="1" id="KW-0472">Membrane</keyword>
<keyword evidence="1" id="KW-0812">Transmembrane</keyword>
<gene>
    <name evidence="2" type="ORF">GO755_11920</name>
</gene>
<comment type="caution">
    <text evidence="2">The sequence shown here is derived from an EMBL/GenBank/DDBJ whole genome shotgun (WGS) entry which is preliminary data.</text>
</comment>
<proteinExistence type="predicted"/>
<dbReference type="Proteomes" id="UP000436006">
    <property type="component" value="Unassembled WGS sequence"/>
</dbReference>
<organism evidence="2 3">
    <name type="scientific">Spirosoma arboris</name>
    <dbReference type="NCBI Taxonomy" id="2682092"/>
    <lineage>
        <taxon>Bacteria</taxon>
        <taxon>Pseudomonadati</taxon>
        <taxon>Bacteroidota</taxon>
        <taxon>Cytophagia</taxon>
        <taxon>Cytophagales</taxon>
        <taxon>Cytophagaceae</taxon>
        <taxon>Spirosoma</taxon>
    </lineage>
</organism>
<feature type="transmembrane region" description="Helical" evidence="1">
    <location>
        <begin position="45"/>
        <end position="65"/>
    </location>
</feature>
<name>A0A7K1SAE0_9BACT</name>
<feature type="transmembrane region" description="Helical" evidence="1">
    <location>
        <begin position="77"/>
        <end position="97"/>
    </location>
</feature>
<evidence type="ECO:0000313" key="2">
    <source>
        <dbReference type="EMBL" id="MVM30741.1"/>
    </source>
</evidence>
<accession>A0A7K1SAE0</accession>
<sequence>MKWYQYVAAFFAGAFLANVVPHFINGVSGDPFPTPFANPPGKGLSSPMINVLWACFNLFIGYVLLRVSKASPQNKLLMFLLFLGFTALSLMASISFMDKMKP</sequence>
<evidence type="ECO:0000256" key="1">
    <source>
        <dbReference type="SAM" id="Phobius"/>
    </source>
</evidence>